<comment type="caution">
    <text evidence="8">The sequence shown here is derived from an EMBL/GenBank/DDBJ whole genome shotgun (WGS) entry which is preliminary data.</text>
</comment>
<feature type="transmembrane region" description="Helical" evidence="5">
    <location>
        <begin position="151"/>
        <end position="168"/>
    </location>
</feature>
<feature type="transmembrane region" description="Helical" evidence="5">
    <location>
        <begin position="86"/>
        <end position="114"/>
    </location>
</feature>
<dbReference type="InterPro" id="IPR004842">
    <property type="entry name" value="SLC12A_fam"/>
</dbReference>
<dbReference type="PANTHER" id="PTHR11827">
    <property type="entry name" value="SOLUTE CARRIER FAMILY 12, CATION COTRANSPORTERS"/>
    <property type="match status" value="1"/>
</dbReference>
<dbReference type="GO" id="GO:0016020">
    <property type="term" value="C:membrane"/>
    <property type="evidence" value="ECO:0007669"/>
    <property type="project" value="UniProtKB-SubCell"/>
</dbReference>
<comment type="subcellular location">
    <subcellularLocation>
        <location evidence="1">Membrane</location>
        <topology evidence="1">Multi-pass membrane protein</topology>
    </subcellularLocation>
</comment>
<evidence type="ECO:0000313" key="9">
    <source>
        <dbReference type="Proteomes" id="UP001144471"/>
    </source>
</evidence>
<evidence type="ECO:0000256" key="3">
    <source>
        <dbReference type="ARBA" id="ARBA00022989"/>
    </source>
</evidence>
<feature type="transmembrane region" description="Helical" evidence="5">
    <location>
        <begin position="315"/>
        <end position="333"/>
    </location>
</feature>
<feature type="domain" description="SLC12A transporter C-terminal" evidence="7">
    <location>
        <begin position="582"/>
        <end position="657"/>
    </location>
</feature>
<evidence type="ECO:0000256" key="5">
    <source>
        <dbReference type="SAM" id="Phobius"/>
    </source>
</evidence>
<evidence type="ECO:0000256" key="4">
    <source>
        <dbReference type="ARBA" id="ARBA00023136"/>
    </source>
</evidence>
<dbReference type="EMBL" id="BSDY01000009">
    <property type="protein sequence ID" value="GLI56590.1"/>
    <property type="molecule type" value="Genomic_DNA"/>
</dbReference>
<protein>
    <submittedName>
        <fullName evidence="8">Na-K-Cl cotransporter</fullName>
    </submittedName>
</protein>
<gene>
    <name evidence="8" type="ORF">PM10SUCC1_21040</name>
</gene>
<feature type="transmembrane region" description="Helical" evidence="5">
    <location>
        <begin position="44"/>
        <end position="65"/>
    </location>
</feature>
<keyword evidence="3 5" id="KW-1133">Transmembrane helix</keyword>
<feature type="transmembrane region" description="Helical" evidence="5">
    <location>
        <begin position="126"/>
        <end position="144"/>
    </location>
</feature>
<evidence type="ECO:0000256" key="2">
    <source>
        <dbReference type="ARBA" id="ARBA00022692"/>
    </source>
</evidence>
<feature type="domain" description="SLC12A transporter C-terminal" evidence="7">
    <location>
        <begin position="462"/>
        <end position="551"/>
    </location>
</feature>
<feature type="transmembrane region" description="Helical" evidence="5">
    <location>
        <begin position="222"/>
        <end position="243"/>
    </location>
</feature>
<dbReference type="GO" id="GO:0015377">
    <property type="term" value="F:chloride:monoatomic cation symporter activity"/>
    <property type="evidence" value="ECO:0007669"/>
    <property type="project" value="InterPro"/>
</dbReference>
<organism evidence="8 9">
    <name type="scientific">Propionigenium maris DSM 9537</name>
    <dbReference type="NCBI Taxonomy" id="1123000"/>
    <lineage>
        <taxon>Bacteria</taxon>
        <taxon>Fusobacteriati</taxon>
        <taxon>Fusobacteriota</taxon>
        <taxon>Fusobacteriia</taxon>
        <taxon>Fusobacteriales</taxon>
        <taxon>Fusobacteriaceae</taxon>
        <taxon>Propionigenium</taxon>
    </lineage>
</organism>
<dbReference type="InterPro" id="IPR018491">
    <property type="entry name" value="SLC12_C"/>
</dbReference>
<feature type="domain" description="Amino acid permease/ SLC12A" evidence="6">
    <location>
        <begin position="17"/>
        <end position="425"/>
    </location>
</feature>
<feature type="transmembrane region" description="Helical" evidence="5">
    <location>
        <begin position="263"/>
        <end position="286"/>
    </location>
</feature>
<sequence>MNKEKLMEKRFGTFSGVFLPTFLTIIGVIFYLRFGWVVGNAGVMGALGIVVLAHVITVSTALSMASITTNMEVEGGGAYFLISRSLGLEIGGSIGIPLYLSQVISVSLYILGFIESVKLIFPDVNTTILSVVITIIIGIVSAIGADLAVKMQYGIFALIIMSLGTILVSGDYSQVPVALGSYADSGNFWMTFAVFFPAVTGILAGVSMSGDLRDPRRNIPTGTFYAIGVTFLIYTLAIFWFAFNIPMEELINDKLVLISRTRFPIFIIGGVWAATLSSALGSMISAPRTMQALARDSVLPKFLGRGSGKSDEPRIATLLSFAVAFVFIIMVNLDFVAPVITMFFLNTYGAINMVAALEILVGNPSFRPTFKTHWIISLVGALGSYSVMFLINSTATVICLAFTLMIYLYISKKNISRAWGDLRDGILVSIIRMCLLKLRFNEKQEKNWKPDILVFSGTPESRGNLVYLAEHFSKGRGIITLVRFIFGQIENKKKEVAEARENLNTFLRERKLNAFSEVVVGEDMGETLTETVQVSGIGLLKPNTVLMGMTKKAHKIKPMMEFMRKISYLNKNLLVFSSSNSSAAFGRKESIDIWWGGLRNNGNLMLNMAHLMTLNDDWKGAKIRILSITCEGERVEERKTILEEMLEKQRIDAEVVVIPVEGSIEETIGRISHNSDLVLMGLGLPEKGHEEDYYGKLIKLSEGLKSVLFVKGKVS</sequence>
<evidence type="ECO:0000259" key="7">
    <source>
        <dbReference type="Pfam" id="PF03522"/>
    </source>
</evidence>
<keyword evidence="4 5" id="KW-0472">Membrane</keyword>
<feature type="transmembrane region" description="Helical" evidence="5">
    <location>
        <begin position="382"/>
        <end position="410"/>
    </location>
</feature>
<name>A0A9W6GLZ1_9FUSO</name>
<proteinExistence type="predicted"/>
<dbReference type="Gene3D" id="1.20.1740.10">
    <property type="entry name" value="Amino acid/polyamine transporter I"/>
    <property type="match status" value="1"/>
</dbReference>
<evidence type="ECO:0000259" key="6">
    <source>
        <dbReference type="Pfam" id="PF00324"/>
    </source>
</evidence>
<accession>A0A9W6GLZ1</accession>
<dbReference type="Pfam" id="PF00324">
    <property type="entry name" value="AA_permease"/>
    <property type="match status" value="1"/>
</dbReference>
<dbReference type="AlphaFoldDB" id="A0A9W6GLZ1"/>
<dbReference type="PANTHER" id="PTHR11827:SF72">
    <property type="entry name" value="GH08340P"/>
    <property type="match status" value="1"/>
</dbReference>
<reference evidence="8" key="1">
    <citation type="submission" date="2022-12" db="EMBL/GenBank/DDBJ databases">
        <title>Reference genome sequencing for broad-spectrum identification of bacterial and archaeal isolates by mass spectrometry.</title>
        <authorList>
            <person name="Sekiguchi Y."/>
            <person name="Tourlousse D.M."/>
        </authorList>
    </citation>
    <scope>NUCLEOTIDE SEQUENCE</scope>
    <source>
        <strain evidence="8">10succ1</strain>
    </source>
</reference>
<evidence type="ECO:0000256" key="1">
    <source>
        <dbReference type="ARBA" id="ARBA00004141"/>
    </source>
</evidence>
<feature type="transmembrane region" description="Helical" evidence="5">
    <location>
        <begin position="188"/>
        <end position="210"/>
    </location>
</feature>
<evidence type="ECO:0000313" key="8">
    <source>
        <dbReference type="EMBL" id="GLI56590.1"/>
    </source>
</evidence>
<keyword evidence="9" id="KW-1185">Reference proteome</keyword>
<feature type="transmembrane region" description="Helical" evidence="5">
    <location>
        <begin position="12"/>
        <end position="32"/>
    </location>
</feature>
<keyword evidence="2 5" id="KW-0812">Transmembrane</keyword>
<dbReference type="Proteomes" id="UP001144471">
    <property type="component" value="Unassembled WGS sequence"/>
</dbReference>
<dbReference type="InterPro" id="IPR004841">
    <property type="entry name" value="AA-permease/SLC12A_dom"/>
</dbReference>
<dbReference type="Pfam" id="PF03522">
    <property type="entry name" value="SLC12"/>
    <property type="match status" value="2"/>
</dbReference>